<sequence>MYAPYNAISYYVERIPRFERESTIQLCPKSRNDLLIKNSRPYKQKPYPKGSYVFAEHVHNKYKQQSSYVGNEEDRRREPFPHMPGLEIFFPNNVTFVLCFVFLTIGIVSCVFLCRILREESEGNQITGGNPISPDPETTHG</sequence>
<keyword evidence="1" id="KW-0812">Transmembrane</keyword>
<evidence type="ECO:0000256" key="1">
    <source>
        <dbReference type="SAM" id="Phobius"/>
    </source>
</evidence>
<dbReference type="AlphaFoldDB" id="A0AAV4T504"/>
<evidence type="ECO:0000313" key="3">
    <source>
        <dbReference type="Proteomes" id="UP001054945"/>
    </source>
</evidence>
<feature type="transmembrane region" description="Helical" evidence="1">
    <location>
        <begin position="94"/>
        <end position="114"/>
    </location>
</feature>
<evidence type="ECO:0000313" key="2">
    <source>
        <dbReference type="EMBL" id="GIY40814.1"/>
    </source>
</evidence>
<dbReference type="Proteomes" id="UP001054945">
    <property type="component" value="Unassembled WGS sequence"/>
</dbReference>
<organism evidence="2 3">
    <name type="scientific">Caerostris extrusa</name>
    <name type="common">Bark spider</name>
    <name type="synonym">Caerostris bankana</name>
    <dbReference type="NCBI Taxonomy" id="172846"/>
    <lineage>
        <taxon>Eukaryota</taxon>
        <taxon>Metazoa</taxon>
        <taxon>Ecdysozoa</taxon>
        <taxon>Arthropoda</taxon>
        <taxon>Chelicerata</taxon>
        <taxon>Arachnida</taxon>
        <taxon>Araneae</taxon>
        <taxon>Araneomorphae</taxon>
        <taxon>Entelegynae</taxon>
        <taxon>Araneoidea</taxon>
        <taxon>Araneidae</taxon>
        <taxon>Caerostris</taxon>
    </lineage>
</organism>
<keyword evidence="1" id="KW-1133">Transmembrane helix</keyword>
<accession>A0AAV4T504</accession>
<keyword evidence="3" id="KW-1185">Reference proteome</keyword>
<gene>
    <name evidence="2" type="ORF">CEXT_618951</name>
</gene>
<protein>
    <submittedName>
        <fullName evidence="2">Uncharacterized protein</fullName>
    </submittedName>
</protein>
<keyword evidence="1" id="KW-0472">Membrane</keyword>
<dbReference type="EMBL" id="BPLR01010667">
    <property type="protein sequence ID" value="GIY40814.1"/>
    <property type="molecule type" value="Genomic_DNA"/>
</dbReference>
<reference evidence="2 3" key="1">
    <citation type="submission" date="2021-06" db="EMBL/GenBank/DDBJ databases">
        <title>Caerostris extrusa draft genome.</title>
        <authorList>
            <person name="Kono N."/>
            <person name="Arakawa K."/>
        </authorList>
    </citation>
    <scope>NUCLEOTIDE SEQUENCE [LARGE SCALE GENOMIC DNA]</scope>
</reference>
<comment type="caution">
    <text evidence="2">The sequence shown here is derived from an EMBL/GenBank/DDBJ whole genome shotgun (WGS) entry which is preliminary data.</text>
</comment>
<proteinExistence type="predicted"/>
<name>A0AAV4T504_CAEEX</name>